<dbReference type="RefSeq" id="WP_068821298.1">
    <property type="nucleotide sequence ID" value="NZ_LWHJ01000011.1"/>
</dbReference>
<sequence length="100" mass="11715">MRKLEPYLFLSGILIQFYFLISSIYASNLNLVYEEKQNSFVKFWPFFNDPYHIVFLVFIITIGLVSLIIYNIATSNNTLLKKAFLIVESIFMAWVGFSLL</sequence>
<dbReference type="STRING" id="1826909.A5893_03925"/>
<reference evidence="2 3" key="2">
    <citation type="submission" date="2016-06" db="EMBL/GenBank/DDBJ databases">
        <title>Pedobacter psychrophilus sp. nov., isolated from Antarctic fragmentary rock.</title>
        <authorList>
            <person name="Svec P."/>
        </authorList>
    </citation>
    <scope>NUCLEOTIDE SEQUENCE [LARGE SCALE GENOMIC DNA]</scope>
    <source>
        <strain evidence="2 3">CCM 8644</strain>
    </source>
</reference>
<protein>
    <submittedName>
        <fullName evidence="2">Uncharacterized protein</fullName>
    </submittedName>
</protein>
<name>A0A179DNZ1_9SPHI</name>
<gene>
    <name evidence="2" type="ORF">A5893_03925</name>
</gene>
<keyword evidence="3" id="KW-1185">Reference proteome</keyword>
<evidence type="ECO:0000313" key="2">
    <source>
        <dbReference type="EMBL" id="OAQ42269.1"/>
    </source>
</evidence>
<dbReference type="EMBL" id="LWHJ01000011">
    <property type="protein sequence ID" value="OAQ42269.1"/>
    <property type="molecule type" value="Genomic_DNA"/>
</dbReference>
<evidence type="ECO:0000313" key="3">
    <source>
        <dbReference type="Proteomes" id="UP000078459"/>
    </source>
</evidence>
<dbReference type="AlphaFoldDB" id="A0A179DNZ1"/>
<reference evidence="2 3" key="1">
    <citation type="submission" date="2016-04" db="EMBL/GenBank/DDBJ databases">
        <authorList>
            <person name="Evans L.H."/>
            <person name="Alamgir A."/>
            <person name="Owens N."/>
            <person name="Weber N.D."/>
            <person name="Virtaneva K."/>
            <person name="Barbian K."/>
            <person name="Babar A."/>
            <person name="Rosenke K."/>
        </authorList>
    </citation>
    <scope>NUCLEOTIDE SEQUENCE [LARGE SCALE GENOMIC DNA]</scope>
    <source>
        <strain evidence="2 3">CCM 8644</strain>
    </source>
</reference>
<accession>A0A179DNZ1</accession>
<dbReference type="Proteomes" id="UP000078459">
    <property type="component" value="Unassembled WGS sequence"/>
</dbReference>
<feature type="transmembrane region" description="Helical" evidence="1">
    <location>
        <begin position="7"/>
        <end position="31"/>
    </location>
</feature>
<organism evidence="2 3">
    <name type="scientific">Pedobacter psychrophilus</name>
    <dbReference type="NCBI Taxonomy" id="1826909"/>
    <lineage>
        <taxon>Bacteria</taxon>
        <taxon>Pseudomonadati</taxon>
        <taxon>Bacteroidota</taxon>
        <taxon>Sphingobacteriia</taxon>
        <taxon>Sphingobacteriales</taxon>
        <taxon>Sphingobacteriaceae</taxon>
        <taxon>Pedobacter</taxon>
    </lineage>
</organism>
<keyword evidence="1" id="KW-0812">Transmembrane</keyword>
<comment type="caution">
    <text evidence="2">The sequence shown here is derived from an EMBL/GenBank/DDBJ whole genome shotgun (WGS) entry which is preliminary data.</text>
</comment>
<evidence type="ECO:0000256" key="1">
    <source>
        <dbReference type="SAM" id="Phobius"/>
    </source>
</evidence>
<keyword evidence="1" id="KW-1133">Transmembrane helix</keyword>
<keyword evidence="1" id="KW-0472">Membrane</keyword>
<feature type="transmembrane region" description="Helical" evidence="1">
    <location>
        <begin position="51"/>
        <end position="72"/>
    </location>
</feature>
<proteinExistence type="predicted"/>